<organism evidence="2 3">
    <name type="scientific">Agromyces agglutinans</name>
    <dbReference type="NCBI Taxonomy" id="2662258"/>
    <lineage>
        <taxon>Bacteria</taxon>
        <taxon>Bacillati</taxon>
        <taxon>Actinomycetota</taxon>
        <taxon>Actinomycetes</taxon>
        <taxon>Micrococcales</taxon>
        <taxon>Microbacteriaceae</taxon>
        <taxon>Agromyces</taxon>
    </lineage>
</organism>
<dbReference type="RefSeq" id="WP_153684230.1">
    <property type="nucleotide sequence ID" value="NZ_WJIF01000003.1"/>
</dbReference>
<evidence type="ECO:0000256" key="1">
    <source>
        <dbReference type="SAM" id="MobiDB-lite"/>
    </source>
</evidence>
<evidence type="ECO:0000313" key="3">
    <source>
        <dbReference type="Proteomes" id="UP000431080"/>
    </source>
</evidence>
<dbReference type="EMBL" id="WJIF01000003">
    <property type="protein sequence ID" value="MRG59805.1"/>
    <property type="molecule type" value="Genomic_DNA"/>
</dbReference>
<dbReference type="Gene3D" id="3.20.20.60">
    <property type="entry name" value="Phosphoenolpyruvate-binding domains"/>
    <property type="match status" value="1"/>
</dbReference>
<dbReference type="PANTHER" id="PTHR42905">
    <property type="entry name" value="PHOSPHOENOLPYRUVATE CARBOXYLASE"/>
    <property type="match status" value="1"/>
</dbReference>
<comment type="caution">
    <text evidence="2">The sequence shown here is derived from an EMBL/GenBank/DDBJ whole genome shotgun (WGS) entry which is preliminary data.</text>
</comment>
<dbReference type="InterPro" id="IPR015813">
    <property type="entry name" value="Pyrv/PenolPyrv_kinase-like_dom"/>
</dbReference>
<keyword evidence="3" id="KW-1185">Reference proteome</keyword>
<dbReference type="SUPFAM" id="SSF51621">
    <property type="entry name" value="Phosphoenolpyruvate/pyruvate domain"/>
    <property type="match status" value="1"/>
</dbReference>
<reference evidence="2 3" key="1">
    <citation type="submission" date="2019-10" db="EMBL/GenBank/DDBJ databases">
        <authorList>
            <person name="Nie G."/>
            <person name="Ming H."/>
            <person name="Yi B."/>
        </authorList>
    </citation>
    <scope>NUCLEOTIDE SEQUENCE [LARGE SCALE GENOMIC DNA]</scope>
    <source>
        <strain evidence="2 3">CFH 90414</strain>
    </source>
</reference>
<dbReference type="PANTHER" id="PTHR42905:SF16">
    <property type="entry name" value="CARBOXYPHOSPHONOENOLPYRUVATE PHOSPHONOMUTASE-LIKE PROTEIN (AFU_ORTHOLOGUE AFUA_5G07230)"/>
    <property type="match status" value="1"/>
</dbReference>
<sequence>MTEANPNEATPAEAGAVDAADAREARGADAREARGAELRRLHHAPELLQVVNVWDVASAKVVAGVPGTTALATASHSIAATFGYPDGERIPLDLTLDLVGRIVAGVDLPVSADLEAGYGDAGETIRRAVGVGVVGANLEDQMRPLDEAVAAVRAAVAAAEAEGVPFALNARTDAFLRAGDRPVAETVADAIERGRAFLDAGATCVFVPGNFGEDVVTELVAGIGELRVSLIGLPDVPPPARLEQLGVARVSYGPFTQRVALGALEDLTTYLSRGGVLPSGIRPLN</sequence>
<dbReference type="InterPro" id="IPR040442">
    <property type="entry name" value="Pyrv_kinase-like_dom_sf"/>
</dbReference>
<feature type="compositionally biased region" description="Low complexity" evidence="1">
    <location>
        <begin position="1"/>
        <end position="19"/>
    </location>
</feature>
<gene>
    <name evidence="2" type="ORF">GE115_07980</name>
</gene>
<keyword evidence="2" id="KW-0670">Pyruvate</keyword>
<dbReference type="CDD" id="cd00377">
    <property type="entry name" value="ICL_PEPM"/>
    <property type="match status" value="1"/>
</dbReference>
<keyword evidence="2" id="KW-0456">Lyase</keyword>
<feature type="region of interest" description="Disordered" evidence="1">
    <location>
        <begin position="1"/>
        <end position="20"/>
    </location>
</feature>
<dbReference type="InterPro" id="IPR039556">
    <property type="entry name" value="ICL/PEPM"/>
</dbReference>
<dbReference type="GO" id="GO:0016829">
    <property type="term" value="F:lyase activity"/>
    <property type="evidence" value="ECO:0007669"/>
    <property type="project" value="UniProtKB-KW"/>
</dbReference>
<dbReference type="AlphaFoldDB" id="A0A6I2F2R0"/>
<dbReference type="Proteomes" id="UP000431080">
    <property type="component" value="Unassembled WGS sequence"/>
</dbReference>
<evidence type="ECO:0000313" key="2">
    <source>
        <dbReference type="EMBL" id="MRG59805.1"/>
    </source>
</evidence>
<dbReference type="Pfam" id="PF13714">
    <property type="entry name" value="PEP_mutase"/>
    <property type="match status" value="1"/>
</dbReference>
<proteinExistence type="predicted"/>
<protein>
    <submittedName>
        <fullName evidence="2">Isocitrate lyase/phosphoenolpyruvate mutase family protein</fullName>
    </submittedName>
</protein>
<accession>A0A6I2F2R0</accession>
<name>A0A6I2F2R0_9MICO</name>